<dbReference type="AlphaFoldDB" id="A0A1I7KH96"/>
<dbReference type="SUPFAM" id="SSF56925">
    <property type="entry name" value="OMPA-like"/>
    <property type="match status" value="1"/>
</dbReference>
<organism evidence="2 3">
    <name type="scientific">Pontibacter akesuensis</name>
    <dbReference type="NCBI Taxonomy" id="388950"/>
    <lineage>
        <taxon>Bacteria</taxon>
        <taxon>Pseudomonadati</taxon>
        <taxon>Bacteroidota</taxon>
        <taxon>Cytophagia</taxon>
        <taxon>Cytophagales</taxon>
        <taxon>Hymenobacteraceae</taxon>
        <taxon>Pontibacter</taxon>
    </lineage>
</organism>
<name>A0A1I7KH96_9BACT</name>
<feature type="domain" description="Outer membrane protein beta-barrel" evidence="1">
    <location>
        <begin position="13"/>
        <end position="199"/>
    </location>
</feature>
<dbReference type="InterPro" id="IPR011250">
    <property type="entry name" value="OMP/PagP_B-barrel"/>
</dbReference>
<proteinExistence type="predicted"/>
<dbReference type="STRING" id="388950.GCA_001611675_03080"/>
<gene>
    <name evidence="2" type="ORF">SAMN04487941_3744</name>
</gene>
<accession>A0A1I7KH96</accession>
<evidence type="ECO:0000313" key="3">
    <source>
        <dbReference type="Proteomes" id="UP000182491"/>
    </source>
</evidence>
<dbReference type="InterPro" id="IPR025665">
    <property type="entry name" value="Beta-barrel_OMP_2"/>
</dbReference>
<evidence type="ECO:0000313" key="2">
    <source>
        <dbReference type="EMBL" id="SFU96803.1"/>
    </source>
</evidence>
<keyword evidence="3" id="KW-1185">Reference proteome</keyword>
<evidence type="ECO:0000259" key="1">
    <source>
        <dbReference type="Pfam" id="PF13568"/>
    </source>
</evidence>
<protein>
    <submittedName>
        <fullName evidence="2">Outer membrane protein beta-barrel domain-containing protein</fullName>
    </submittedName>
</protein>
<dbReference type="Pfam" id="PF13568">
    <property type="entry name" value="OMP_b-brl_2"/>
    <property type="match status" value="1"/>
</dbReference>
<dbReference type="Proteomes" id="UP000182491">
    <property type="component" value="Unassembled WGS sequence"/>
</dbReference>
<sequence>MLSLVCLGYAAEAQTISVGPRVGATFAKINYSGDDADEANDQVESVTGLQVGAVANVMLSDMLSFQPEILVVQKGAKEEYSEEDEFGSFSTEGKVKTTYLEVPLLAKLSFGSESLKGFVTAGPSIGYWMSGKVEGEVSYTDFDGEQVTETVDEKIDFDEDEDYNRTELGASVGVGLAYKIGAGSLNLDVRYGFGLSSVYDFEEDDVKERNRVLGVSLAYLFSL</sequence>
<dbReference type="EMBL" id="FPCA01000005">
    <property type="protein sequence ID" value="SFU96803.1"/>
    <property type="molecule type" value="Genomic_DNA"/>
</dbReference>
<reference evidence="3" key="1">
    <citation type="submission" date="2016-10" db="EMBL/GenBank/DDBJ databases">
        <authorList>
            <person name="Varghese N."/>
        </authorList>
    </citation>
    <scope>NUCLEOTIDE SEQUENCE [LARGE SCALE GENOMIC DNA]</scope>
    <source>
        <strain evidence="3">DSM 18820</strain>
    </source>
</reference>